<dbReference type="Proteomes" id="UP000482960">
    <property type="component" value="Unassembled WGS sequence"/>
</dbReference>
<evidence type="ECO:0000313" key="2">
    <source>
        <dbReference type="Proteomes" id="UP000482960"/>
    </source>
</evidence>
<sequence length="249" mass="27672">MDIEICTVADRPDWGTMVGQLDGFWPTFMSNDPTARLYYGYFLSAYPEFTLIAFDHEAGQPVAKGHSVPIFWEGDPADGMPDGGWDWAVRASAYDRLGGATPTIVSAIEILIRPDIRGSGLSAQMLAAMRTNAARHKFADLVAPVRPSGKHEHPDVPIEEYVTWTRDDGLPVDPWLRVHVRAGGRIVNVAHTSMVFPARLARWREWTGLPFDTSGPVRVPQALNPVHCDMAQDHAVYVEPNVWVHHPLS</sequence>
<dbReference type="RefSeq" id="WP_173076441.1">
    <property type="nucleotide sequence ID" value="NZ_BAABJB010000014.1"/>
</dbReference>
<dbReference type="EMBL" id="BLPG01000001">
    <property type="protein sequence ID" value="GFJ88893.1"/>
    <property type="molecule type" value="Genomic_DNA"/>
</dbReference>
<keyword evidence="2" id="KW-1185">Reference proteome</keyword>
<reference evidence="1 2" key="2">
    <citation type="submission" date="2020-03" db="EMBL/GenBank/DDBJ databases">
        <authorList>
            <person name="Ichikawa N."/>
            <person name="Kimura A."/>
            <person name="Kitahashi Y."/>
            <person name="Uohara A."/>
        </authorList>
    </citation>
    <scope>NUCLEOTIDE SEQUENCE [LARGE SCALE GENOMIC DNA]</scope>
    <source>
        <strain evidence="1 2">NBRC 108638</strain>
    </source>
</reference>
<evidence type="ECO:0008006" key="3">
    <source>
        <dbReference type="Google" id="ProtNLM"/>
    </source>
</evidence>
<dbReference type="Gene3D" id="3.40.630.30">
    <property type="match status" value="1"/>
</dbReference>
<gene>
    <name evidence="1" type="ORF">Prum_025350</name>
</gene>
<accession>A0A6V8KUY0</accession>
<proteinExistence type="predicted"/>
<protein>
    <recommendedName>
        <fullName evidence="3">N-acetyltransferase</fullName>
    </recommendedName>
</protein>
<evidence type="ECO:0000313" key="1">
    <source>
        <dbReference type="EMBL" id="GFJ88893.1"/>
    </source>
</evidence>
<organism evidence="1 2">
    <name type="scientific">Phytohabitans rumicis</name>
    <dbReference type="NCBI Taxonomy" id="1076125"/>
    <lineage>
        <taxon>Bacteria</taxon>
        <taxon>Bacillati</taxon>
        <taxon>Actinomycetota</taxon>
        <taxon>Actinomycetes</taxon>
        <taxon>Micromonosporales</taxon>
        <taxon>Micromonosporaceae</taxon>
    </lineage>
</organism>
<reference evidence="1 2" key="1">
    <citation type="submission" date="2020-03" db="EMBL/GenBank/DDBJ databases">
        <title>Whole genome shotgun sequence of Phytohabitans rumicis NBRC 108638.</title>
        <authorList>
            <person name="Komaki H."/>
            <person name="Tamura T."/>
        </authorList>
    </citation>
    <scope>NUCLEOTIDE SEQUENCE [LARGE SCALE GENOMIC DNA]</scope>
    <source>
        <strain evidence="1 2">NBRC 108638</strain>
    </source>
</reference>
<comment type="caution">
    <text evidence="1">The sequence shown here is derived from an EMBL/GenBank/DDBJ whole genome shotgun (WGS) entry which is preliminary data.</text>
</comment>
<name>A0A6V8KUY0_9ACTN</name>
<dbReference type="AlphaFoldDB" id="A0A6V8KUY0"/>